<dbReference type="InterPro" id="IPR027417">
    <property type="entry name" value="P-loop_NTPase"/>
</dbReference>
<protein>
    <recommendedName>
        <fullName evidence="13">DNA 3'-5' helicase</fullName>
        <ecNumber evidence="13">5.6.2.4</ecNumber>
    </recommendedName>
</protein>
<keyword evidence="8" id="KW-0238">DNA-binding</keyword>
<evidence type="ECO:0000259" key="17">
    <source>
        <dbReference type="PROSITE" id="PS51194"/>
    </source>
</evidence>
<keyword evidence="11" id="KW-0539">Nucleus</keyword>
<reference evidence="18" key="1">
    <citation type="submission" date="2021-01" db="EMBL/GenBank/DDBJ databases">
        <authorList>
            <person name="Corre E."/>
            <person name="Pelletier E."/>
            <person name="Niang G."/>
            <person name="Scheremetjew M."/>
            <person name="Finn R."/>
            <person name="Kale V."/>
            <person name="Holt S."/>
            <person name="Cochrane G."/>
            <person name="Meng A."/>
            <person name="Brown T."/>
            <person name="Cohen L."/>
        </authorList>
    </citation>
    <scope>NUCLEOTIDE SEQUENCE</scope>
    <source>
        <strain evidence="18">CCMP1510</strain>
    </source>
</reference>
<dbReference type="PRINTS" id="PR00851">
    <property type="entry name" value="XRODRMPGMNTB"/>
</dbReference>
<dbReference type="PROSITE" id="PS51194">
    <property type="entry name" value="HELICASE_CTER"/>
    <property type="match status" value="1"/>
</dbReference>
<keyword evidence="10" id="KW-0413">Isomerase</keyword>
<evidence type="ECO:0000256" key="3">
    <source>
        <dbReference type="ARBA" id="ARBA00022741"/>
    </source>
</evidence>
<evidence type="ECO:0000256" key="8">
    <source>
        <dbReference type="ARBA" id="ARBA00023125"/>
    </source>
</evidence>
<dbReference type="Pfam" id="PF16203">
    <property type="entry name" value="ERCC3_RAD25_C"/>
    <property type="match status" value="2"/>
</dbReference>
<evidence type="ECO:0000256" key="12">
    <source>
        <dbReference type="ARBA" id="ARBA00034617"/>
    </source>
</evidence>
<feature type="domain" description="Helicase ATP-binding" evidence="16">
    <location>
        <begin position="327"/>
        <end position="509"/>
    </location>
</feature>
<dbReference type="SMART" id="SM00487">
    <property type="entry name" value="DEXDc"/>
    <property type="match status" value="1"/>
</dbReference>
<name>A0A7S3K313_9STRA</name>
<dbReference type="GO" id="GO:0006289">
    <property type="term" value="P:nucleotide-excision repair"/>
    <property type="evidence" value="ECO:0007669"/>
    <property type="project" value="InterPro"/>
</dbReference>
<evidence type="ECO:0000256" key="4">
    <source>
        <dbReference type="ARBA" id="ARBA00022763"/>
    </source>
</evidence>
<dbReference type="Pfam" id="PF04851">
    <property type="entry name" value="ResIII"/>
    <property type="match status" value="1"/>
</dbReference>
<comment type="subcellular location">
    <subcellularLocation>
        <location evidence="1">Nucleus</location>
    </subcellularLocation>
</comment>
<organism evidence="18">
    <name type="scientific">Aureoumbra lagunensis</name>
    <dbReference type="NCBI Taxonomy" id="44058"/>
    <lineage>
        <taxon>Eukaryota</taxon>
        <taxon>Sar</taxon>
        <taxon>Stramenopiles</taxon>
        <taxon>Ochrophyta</taxon>
        <taxon>Pelagophyceae</taxon>
        <taxon>Pelagomonadales</taxon>
        <taxon>Aureoumbra</taxon>
    </lineage>
</organism>
<dbReference type="SUPFAM" id="SSF52540">
    <property type="entry name" value="P-loop containing nucleoside triphosphate hydrolases"/>
    <property type="match status" value="2"/>
</dbReference>
<dbReference type="GO" id="GO:0016787">
    <property type="term" value="F:hydrolase activity"/>
    <property type="evidence" value="ECO:0007669"/>
    <property type="project" value="UniProtKB-KW"/>
</dbReference>
<evidence type="ECO:0000256" key="10">
    <source>
        <dbReference type="ARBA" id="ARBA00023235"/>
    </source>
</evidence>
<dbReference type="GO" id="GO:0005675">
    <property type="term" value="C:transcription factor TFIIH holo complex"/>
    <property type="evidence" value="ECO:0007669"/>
    <property type="project" value="TreeGrafter"/>
</dbReference>
<sequence length="870" mass="98496">MARGGRNKSGETKERNEGGEDAETLQASGRLASQAKEHLRELEQGQETEVGELDRSEDINTGFRDYANLKLKDEYGSRPIWICPNGSILLEAHSKYYQQAYDFLVAIAEPVARPEFIHEYRITPNSLYAAVSLGIPVADILQLLNLLSKNDIPKSVVEFIKKCTKNFGLAKLVLRDNRHFVESIDPQALRTLLSCPSIRKVRDDNVDDTDNTQQEERLDGFAIGEVNIEAKANRQYLELVNELDDDDILSEIPNGTTLSGIRTKKVVKFRITQGKAQEVKRAAAIELDFPLQEEYDFRHDHSLPTIPFTLKTETKIRNYQEKCLSKMFGNQRARSGTIVLPCGAGKTLTAIAAAATMKRPTIVLCTNATSVQQWRYQFRHWTTIDREWDEDRDKPREGKRREDVAPPRITLFTSDNKEPLHTEAGILITTYTMISYSGKRALDGEIIINQVKSREWGLMILDEVHVVPAATFRKVLGVCNAHCKLGLTATLVREDDLITDLNFLIGPKLYEANWMDLTQAGFLANVQCVEWWCPMTPSFYREYLRWSSDTTTEKATKSKKRKATNDAAAAETTALPQTLTYTATPHKTRRSRTRQLLYVCNPVKFRRCEYLMDYHEKRGDKIIIFSDDVFALIWYAKKLQRPAIYGATRELERQSILRSFRGNSTVNTVCLSKVGDVAIDLPEANVIIQISSHFGSRRQEAQRLGRILRPKPNSDGSQGVNAIFYTLISTDTTEMFYSTKRRQYLIDQGYSFKVVTKPLELQNSILKTPQAELDLLNQVLHAQWQKDEEAEERAFIKAAANDEIGAGSVAGVRATMTMAKLSGGQGLTYLEYDASKIKIESNSDNAPKRHKLFKSRATTKKKATIFTAAD</sequence>
<comment type="catalytic activity">
    <reaction evidence="12">
        <text>Couples ATP hydrolysis with the unwinding of duplex DNA by translocating in the 3'-5' direction.</text>
        <dbReference type="EC" id="5.6.2.4"/>
    </reaction>
</comment>
<evidence type="ECO:0000256" key="1">
    <source>
        <dbReference type="ARBA" id="ARBA00004123"/>
    </source>
</evidence>
<dbReference type="Gene3D" id="3.40.50.300">
    <property type="entry name" value="P-loop containing nucleotide triphosphate hydrolases"/>
    <property type="match status" value="2"/>
</dbReference>
<dbReference type="GO" id="GO:0006367">
    <property type="term" value="P:transcription initiation at RNA polymerase II promoter"/>
    <property type="evidence" value="ECO:0007669"/>
    <property type="project" value="InterPro"/>
</dbReference>
<dbReference type="PANTHER" id="PTHR11274:SF0">
    <property type="entry name" value="GENERAL TRANSCRIPTION AND DNA REPAIR FACTOR IIH HELICASE SUBUNIT XPB"/>
    <property type="match status" value="1"/>
</dbReference>
<dbReference type="InterPro" id="IPR014001">
    <property type="entry name" value="Helicase_ATP-bd"/>
</dbReference>
<comment type="similarity">
    <text evidence="2">Belongs to the helicase family. RAD25/XPB subfamily.</text>
</comment>
<evidence type="ECO:0000256" key="11">
    <source>
        <dbReference type="ARBA" id="ARBA00023242"/>
    </source>
</evidence>
<dbReference type="GO" id="GO:0003677">
    <property type="term" value="F:DNA binding"/>
    <property type="evidence" value="ECO:0007669"/>
    <property type="project" value="UniProtKB-KW"/>
</dbReference>
<dbReference type="InterPro" id="IPR032438">
    <property type="entry name" value="ERCC3_RAD25_C"/>
</dbReference>
<evidence type="ECO:0000256" key="7">
    <source>
        <dbReference type="ARBA" id="ARBA00022840"/>
    </source>
</evidence>
<evidence type="ECO:0000256" key="2">
    <source>
        <dbReference type="ARBA" id="ARBA00006637"/>
    </source>
</evidence>
<gene>
    <name evidence="18" type="ORF">ALAG00032_LOCUS12661</name>
</gene>
<evidence type="ECO:0000256" key="6">
    <source>
        <dbReference type="ARBA" id="ARBA00022806"/>
    </source>
</evidence>
<proteinExistence type="inferred from homology"/>
<dbReference type="EMBL" id="HBIJ01019307">
    <property type="protein sequence ID" value="CAE0371879.1"/>
    <property type="molecule type" value="Transcribed_RNA"/>
</dbReference>
<dbReference type="SMART" id="SM00490">
    <property type="entry name" value="HELICc"/>
    <property type="match status" value="1"/>
</dbReference>
<keyword evidence="7" id="KW-0067">ATP-binding</keyword>
<dbReference type="GO" id="GO:0097550">
    <property type="term" value="C:transcription preinitiation complex"/>
    <property type="evidence" value="ECO:0007669"/>
    <property type="project" value="TreeGrafter"/>
</dbReference>
<dbReference type="CDD" id="cd18789">
    <property type="entry name" value="SF2_C_XPB"/>
    <property type="match status" value="1"/>
</dbReference>
<evidence type="ECO:0000256" key="13">
    <source>
        <dbReference type="ARBA" id="ARBA00034808"/>
    </source>
</evidence>
<dbReference type="GO" id="GO:0005524">
    <property type="term" value="F:ATP binding"/>
    <property type="evidence" value="ECO:0007669"/>
    <property type="project" value="UniProtKB-KW"/>
</dbReference>
<evidence type="ECO:0000259" key="16">
    <source>
        <dbReference type="PROSITE" id="PS51192"/>
    </source>
</evidence>
<keyword evidence="6" id="KW-0347">Helicase</keyword>
<evidence type="ECO:0000256" key="5">
    <source>
        <dbReference type="ARBA" id="ARBA00022801"/>
    </source>
</evidence>
<dbReference type="InterPro" id="IPR006935">
    <property type="entry name" value="Helicase/UvrB_N"/>
</dbReference>
<accession>A0A7S3K313</accession>
<feature type="region of interest" description="Disordered" evidence="15">
    <location>
        <begin position="1"/>
        <end position="56"/>
    </location>
</feature>
<dbReference type="InterPro" id="IPR050615">
    <property type="entry name" value="ATP-dep_DNA_Helicase"/>
</dbReference>
<dbReference type="InterPro" id="IPR001161">
    <property type="entry name" value="XPB/Ssl2"/>
</dbReference>
<keyword evidence="4" id="KW-0227">DNA damage</keyword>
<dbReference type="GO" id="GO:0000112">
    <property type="term" value="C:nucleotide-excision repair factor 3 complex"/>
    <property type="evidence" value="ECO:0007669"/>
    <property type="project" value="TreeGrafter"/>
</dbReference>
<dbReference type="CDD" id="cd18029">
    <property type="entry name" value="DEXHc_XPB"/>
    <property type="match status" value="1"/>
</dbReference>
<dbReference type="EC" id="5.6.2.4" evidence="13"/>
<dbReference type="PANTHER" id="PTHR11274">
    <property type="entry name" value="RAD25/XP-B DNA REPAIR HELICASE"/>
    <property type="match status" value="1"/>
</dbReference>
<dbReference type="GO" id="GO:0043138">
    <property type="term" value="F:3'-5' DNA helicase activity"/>
    <property type="evidence" value="ECO:0007669"/>
    <property type="project" value="UniProtKB-EC"/>
</dbReference>
<comment type="catalytic activity">
    <reaction evidence="14">
        <text>ATP + H2O = ADP + phosphate + H(+)</text>
        <dbReference type="Rhea" id="RHEA:13065"/>
        <dbReference type="ChEBI" id="CHEBI:15377"/>
        <dbReference type="ChEBI" id="CHEBI:15378"/>
        <dbReference type="ChEBI" id="CHEBI:30616"/>
        <dbReference type="ChEBI" id="CHEBI:43474"/>
        <dbReference type="ChEBI" id="CHEBI:456216"/>
        <dbReference type="EC" id="5.6.2.4"/>
    </reaction>
</comment>
<feature type="domain" description="Helicase C-terminal" evidence="17">
    <location>
        <begin position="607"/>
        <end position="765"/>
    </location>
</feature>
<dbReference type="AlphaFoldDB" id="A0A7S3K313"/>
<dbReference type="NCBIfam" id="TIGR00603">
    <property type="entry name" value="rad25"/>
    <property type="match status" value="1"/>
</dbReference>
<keyword evidence="9" id="KW-0234">DNA repair</keyword>
<evidence type="ECO:0000256" key="14">
    <source>
        <dbReference type="ARBA" id="ARBA00048988"/>
    </source>
</evidence>
<keyword evidence="5" id="KW-0378">Hydrolase</keyword>
<dbReference type="InterPro" id="IPR001650">
    <property type="entry name" value="Helicase_C-like"/>
</dbReference>
<dbReference type="Pfam" id="PF13625">
    <property type="entry name" value="Helicase_C_3"/>
    <property type="match status" value="1"/>
</dbReference>
<keyword evidence="3" id="KW-0547">Nucleotide-binding</keyword>
<dbReference type="PROSITE" id="PS51192">
    <property type="entry name" value="HELICASE_ATP_BIND_1"/>
    <property type="match status" value="1"/>
</dbReference>
<feature type="compositionally biased region" description="Basic and acidic residues" evidence="15">
    <location>
        <begin position="8"/>
        <end position="18"/>
    </location>
</feature>
<dbReference type="InterPro" id="IPR032830">
    <property type="entry name" value="XPB/Ssl2_N"/>
</dbReference>
<evidence type="ECO:0000313" key="18">
    <source>
        <dbReference type="EMBL" id="CAE0371879.1"/>
    </source>
</evidence>
<evidence type="ECO:0000256" key="15">
    <source>
        <dbReference type="SAM" id="MobiDB-lite"/>
    </source>
</evidence>
<evidence type="ECO:0000256" key="9">
    <source>
        <dbReference type="ARBA" id="ARBA00023204"/>
    </source>
</evidence>